<dbReference type="PROSITE" id="PS51012">
    <property type="entry name" value="ABC_TM2"/>
    <property type="match status" value="1"/>
</dbReference>
<comment type="similarity">
    <text evidence="2 6">Belongs to the ABC-2 integral membrane protein family.</text>
</comment>
<dbReference type="PRINTS" id="PR00164">
    <property type="entry name" value="ABC2TRNSPORT"/>
</dbReference>
<protein>
    <recommendedName>
        <fullName evidence="6">Transport permease protein</fullName>
    </recommendedName>
</protein>
<feature type="transmembrane region" description="Helical" evidence="6">
    <location>
        <begin position="231"/>
        <end position="250"/>
    </location>
</feature>
<feature type="transmembrane region" description="Helical" evidence="6">
    <location>
        <begin position="171"/>
        <end position="192"/>
    </location>
</feature>
<dbReference type="KEGG" id="plc:PAD_178"/>
<feature type="transmembrane region" description="Helical" evidence="6">
    <location>
        <begin position="140"/>
        <end position="165"/>
    </location>
</feature>
<evidence type="ECO:0000256" key="4">
    <source>
        <dbReference type="ARBA" id="ARBA00022989"/>
    </source>
</evidence>
<proteinExistence type="inferred from homology"/>
<feature type="transmembrane region" description="Helical" evidence="6">
    <location>
        <begin position="59"/>
        <end position="78"/>
    </location>
</feature>
<dbReference type="EMBL" id="LN649255">
    <property type="protein sequence ID" value="CEI58740.1"/>
    <property type="molecule type" value="Genomic_DNA"/>
</dbReference>
<feature type="transmembrane region" description="Helical" evidence="6">
    <location>
        <begin position="29"/>
        <end position="47"/>
    </location>
</feature>
<dbReference type="AlphaFoldDB" id="A0A8D9JSR4"/>
<dbReference type="InterPro" id="IPR052522">
    <property type="entry name" value="ABC-2_transport_permease"/>
</dbReference>
<dbReference type="GO" id="GO:0140359">
    <property type="term" value="F:ABC-type transporter activity"/>
    <property type="evidence" value="ECO:0007669"/>
    <property type="project" value="InterPro"/>
</dbReference>
<keyword evidence="6" id="KW-1003">Cell membrane</keyword>
<evidence type="ECO:0000256" key="1">
    <source>
        <dbReference type="ARBA" id="ARBA00004141"/>
    </source>
</evidence>
<gene>
    <name evidence="8" type="primary">yadH</name>
    <name evidence="8" type="ORF">PAD_178</name>
</gene>
<reference evidence="8 9" key="1">
    <citation type="journal article" date="2015" name="Genome Biol. Evol.">
        <title>Genome evolution in the primary endosymbiont of whiteflies sheds light on their divergence.</title>
        <authorList>
            <person name="Santos-Garcia D."/>
            <person name="Vargas-Chavez C."/>
            <person name="Moya A."/>
            <person name="Latorre A."/>
            <person name="Silva"/>
            <person name="F J."/>
        </authorList>
    </citation>
    <scope>NUCLEOTIDE SEQUENCE [LARGE SCALE GENOMIC DNA]</scope>
    <source>
        <strain evidence="9">AD-VLC</strain>
    </source>
</reference>
<feature type="domain" description="ABC transmembrane type-2" evidence="7">
    <location>
        <begin position="23"/>
        <end position="252"/>
    </location>
</feature>
<evidence type="ECO:0000256" key="3">
    <source>
        <dbReference type="ARBA" id="ARBA00022692"/>
    </source>
</evidence>
<evidence type="ECO:0000259" key="7">
    <source>
        <dbReference type="PROSITE" id="PS51012"/>
    </source>
</evidence>
<keyword evidence="3 6" id="KW-0812">Transmembrane</keyword>
<name>A0A8D9JSR4_9GAMM</name>
<comment type="subcellular location">
    <subcellularLocation>
        <location evidence="6">Cell inner membrane</location>
        <topology evidence="6">Multi-pass membrane protein</topology>
    </subcellularLocation>
    <subcellularLocation>
        <location evidence="1">Membrane</location>
        <topology evidence="1">Multi-pass membrane protein</topology>
    </subcellularLocation>
</comment>
<feature type="transmembrane region" description="Helical" evidence="6">
    <location>
        <begin position="110"/>
        <end position="133"/>
    </location>
</feature>
<dbReference type="InterPro" id="IPR013525">
    <property type="entry name" value="ABC2_TM"/>
</dbReference>
<dbReference type="PIRSF" id="PIRSF006648">
    <property type="entry name" value="DrrB"/>
    <property type="match status" value="1"/>
</dbReference>
<keyword evidence="4 6" id="KW-1133">Transmembrane helix</keyword>
<dbReference type="PANTHER" id="PTHR43332">
    <property type="entry name" value="INNER MEMBRANE TRANSPORT PERMEASE YADH-RELATED"/>
    <property type="match status" value="1"/>
</dbReference>
<organism evidence="8 9">
    <name type="scientific">Candidatus Portiera aleyrodidarum</name>
    <name type="common">primary endosymbiont of Bemisia tabaci</name>
    <dbReference type="NCBI Taxonomy" id="91844"/>
    <lineage>
        <taxon>Bacteria</taxon>
        <taxon>Pseudomonadati</taxon>
        <taxon>Pseudomonadota</taxon>
        <taxon>Gammaproteobacteria</taxon>
        <taxon>Candidatus Johnevansiales</taxon>
        <taxon>Candidatus Johnevansiaceae</taxon>
        <taxon>Candidatus Portiera</taxon>
    </lineage>
</organism>
<evidence type="ECO:0000313" key="8">
    <source>
        <dbReference type="EMBL" id="CEI58740.1"/>
    </source>
</evidence>
<dbReference type="InterPro" id="IPR000412">
    <property type="entry name" value="ABC_2_transport"/>
</dbReference>
<keyword evidence="6" id="KW-0813">Transport</keyword>
<evidence type="ECO:0000256" key="5">
    <source>
        <dbReference type="ARBA" id="ARBA00023136"/>
    </source>
</evidence>
<evidence type="ECO:0000256" key="2">
    <source>
        <dbReference type="ARBA" id="ARBA00007783"/>
    </source>
</evidence>
<keyword evidence="5 6" id="KW-0472">Membrane</keyword>
<evidence type="ECO:0000313" key="9">
    <source>
        <dbReference type="Proteomes" id="UP000032800"/>
    </source>
</evidence>
<dbReference type="Pfam" id="PF01061">
    <property type="entry name" value="ABC2_membrane"/>
    <property type="match status" value="1"/>
</dbReference>
<dbReference type="InterPro" id="IPR047817">
    <property type="entry name" value="ABC2_TM_bact-type"/>
</dbReference>
<dbReference type="Proteomes" id="UP000032800">
    <property type="component" value="Chromosome I"/>
</dbReference>
<dbReference type="GO" id="GO:0043190">
    <property type="term" value="C:ATP-binding cassette (ABC) transporter complex"/>
    <property type="evidence" value="ECO:0007669"/>
    <property type="project" value="InterPro"/>
</dbReference>
<dbReference type="PANTHER" id="PTHR43332:SF2">
    <property type="entry name" value="INNER MEMBRANE TRANSPORT PERMEASE YADH"/>
    <property type="match status" value="1"/>
</dbReference>
<evidence type="ECO:0000256" key="6">
    <source>
        <dbReference type="RuleBase" id="RU361157"/>
    </source>
</evidence>
<dbReference type="RefSeq" id="WP_219848595.1">
    <property type="nucleotide sequence ID" value="NZ_LN649255.1"/>
</dbReference>
<sequence length="257" mass="29002">MKNKKLFIALFTLIKREIRRFIRIWPQTLLPSSITSTMYFIIFGNLIGSRLGKMGGVSYITYIIPGLIMMAVITNSFSNVASSFFGNKFQRSIEELIISPMPDWVILDGFIIGGLFRGLLVGFIVTFVSMFFIKIKIIHPFLTILVIILTSILFSLAGFINALIANKFDDISIIPIFVLTPLSYLGGVFYTINLLPDFWKKISLINPILYMVNIFRYGILGISDIVIEKSLVAIIIFIILLYSISIKLLIKGKGIHS</sequence>
<accession>A0A8D9JSR4</accession>
<feature type="transmembrane region" description="Helical" evidence="6">
    <location>
        <begin position="204"/>
        <end position="225"/>
    </location>
</feature>
<dbReference type="NCBIfam" id="NF011648">
    <property type="entry name" value="PRK15066.1"/>
    <property type="match status" value="1"/>
</dbReference>